<comment type="caution">
    <text evidence="3">The sequence shown here is derived from an EMBL/GenBank/DDBJ whole genome shotgun (WGS) entry which is preliminary data.</text>
</comment>
<evidence type="ECO:0000256" key="1">
    <source>
        <dbReference type="ARBA" id="ARBA00038158"/>
    </source>
</evidence>
<proteinExistence type="inferred from homology"/>
<dbReference type="PANTHER" id="PTHR43591:SF10">
    <property type="entry name" value="ABC TRANSMEMBRANE TYPE-1 DOMAIN-CONTAINING PROTEIN-RELATED"/>
    <property type="match status" value="1"/>
</dbReference>
<name>A0A9W8PRD7_9HYPO</name>
<dbReference type="EMBL" id="JAPDHF010000008">
    <property type="protein sequence ID" value="KAJ4014200.1"/>
    <property type="molecule type" value="Genomic_DNA"/>
</dbReference>
<gene>
    <name evidence="3" type="ORF">NW766_006452</name>
</gene>
<dbReference type="InterPro" id="IPR029063">
    <property type="entry name" value="SAM-dependent_MTases_sf"/>
</dbReference>
<dbReference type="GO" id="GO:0008168">
    <property type="term" value="F:methyltransferase activity"/>
    <property type="evidence" value="ECO:0007669"/>
    <property type="project" value="TreeGrafter"/>
</dbReference>
<keyword evidence="4" id="KW-1185">Reference proteome</keyword>
<dbReference type="SUPFAM" id="SSF53335">
    <property type="entry name" value="S-adenosyl-L-methionine-dependent methyltransferases"/>
    <property type="match status" value="1"/>
</dbReference>
<evidence type="ECO:0000313" key="4">
    <source>
        <dbReference type="Proteomes" id="UP001152130"/>
    </source>
</evidence>
<evidence type="ECO:0000313" key="3">
    <source>
        <dbReference type="EMBL" id="KAJ4014200.1"/>
    </source>
</evidence>
<feature type="region of interest" description="Disordered" evidence="2">
    <location>
        <begin position="1"/>
        <end position="78"/>
    </location>
</feature>
<dbReference type="Gene3D" id="3.40.50.150">
    <property type="entry name" value="Vaccinia Virus protein VP39"/>
    <property type="match status" value="1"/>
</dbReference>
<sequence>MAEHPTEAESSPRQPAASSPVPEQTAEQTPAEGSGEDFHGAEHWATLTGGNAPEDEDDADSAVGEDTASSTESMSSSILHYRTMNGRTYHAERGNAHYWTPNDEHHSESMDMAHHLLSLSLEGKLHLAPLKDDIQTSIPTLKSPEPISPQFSQAGFLRISNCNSKPKPLSSPSNKPSEIEDCTQEWTFEPESFDYVHMRYMYGSISDWNALFREAYKACKPGGWCESFEASPRMESDDGTVTEDCAINEWGKFFIEGGRKLNRTFEIIDKDLQQKGMEEAGFVDIKTWDHKAPIGDWPKDSRLKEIGQFARATLEQDYEGYVMYMANIVLGWSREEVSLYCAQLRKEVRSGKFHPYYRQRVVYGRKPE</sequence>
<comment type="similarity">
    <text evidence="1">Belongs to the methyltransferase superfamily. LaeA methyltransferase family.</text>
</comment>
<protein>
    <recommendedName>
        <fullName evidence="5">Methyltransferase</fullName>
    </recommendedName>
</protein>
<reference evidence="3" key="1">
    <citation type="submission" date="2022-10" db="EMBL/GenBank/DDBJ databases">
        <title>Fusarium specimens isolated from Avocado Roots.</title>
        <authorList>
            <person name="Stajich J."/>
            <person name="Roper C."/>
            <person name="Heimlech-Rivalta G."/>
        </authorList>
    </citation>
    <scope>NUCLEOTIDE SEQUENCE</scope>
    <source>
        <strain evidence="3">CF00143</strain>
    </source>
</reference>
<evidence type="ECO:0000256" key="2">
    <source>
        <dbReference type="SAM" id="MobiDB-lite"/>
    </source>
</evidence>
<dbReference type="Pfam" id="PF13489">
    <property type="entry name" value="Methyltransf_23"/>
    <property type="match status" value="1"/>
</dbReference>
<dbReference type="AlphaFoldDB" id="A0A9W8PRD7"/>
<evidence type="ECO:0008006" key="5">
    <source>
        <dbReference type="Google" id="ProtNLM"/>
    </source>
</evidence>
<dbReference type="Proteomes" id="UP001152130">
    <property type="component" value="Unassembled WGS sequence"/>
</dbReference>
<dbReference type="PANTHER" id="PTHR43591">
    <property type="entry name" value="METHYLTRANSFERASE"/>
    <property type="match status" value="1"/>
</dbReference>
<accession>A0A9W8PRD7</accession>
<organism evidence="3 4">
    <name type="scientific">Fusarium irregulare</name>
    <dbReference type="NCBI Taxonomy" id="2494466"/>
    <lineage>
        <taxon>Eukaryota</taxon>
        <taxon>Fungi</taxon>
        <taxon>Dikarya</taxon>
        <taxon>Ascomycota</taxon>
        <taxon>Pezizomycotina</taxon>
        <taxon>Sordariomycetes</taxon>
        <taxon>Hypocreomycetidae</taxon>
        <taxon>Hypocreales</taxon>
        <taxon>Nectriaceae</taxon>
        <taxon>Fusarium</taxon>
        <taxon>Fusarium incarnatum-equiseti species complex</taxon>
    </lineage>
</organism>
<feature type="compositionally biased region" description="Polar residues" evidence="2">
    <location>
        <begin position="8"/>
        <end position="28"/>
    </location>
</feature>